<dbReference type="PATRIC" id="fig|264451.4.peg.5335"/>
<reference evidence="1 2" key="1">
    <citation type="submission" date="2015-09" db="EMBL/GenBank/DDBJ databases">
        <title>Genome announcement of multiple Pseudomonas syringae strains.</title>
        <authorList>
            <person name="Thakur S."/>
            <person name="Wang P.W."/>
            <person name="Gong Y."/>
            <person name="Weir B.S."/>
            <person name="Guttman D.S."/>
        </authorList>
    </citation>
    <scope>NUCLEOTIDE SEQUENCE [LARGE SCALE GENOMIC DNA]</scope>
    <source>
        <strain evidence="1 2">ICMP17524</strain>
    </source>
</reference>
<dbReference type="Gene3D" id="3.40.30.10">
    <property type="entry name" value="Glutaredoxin"/>
    <property type="match status" value="1"/>
</dbReference>
<evidence type="ECO:0008006" key="3">
    <source>
        <dbReference type="Google" id="ProtNLM"/>
    </source>
</evidence>
<proteinExistence type="predicted"/>
<name>A0A0P9MIH3_PSESX</name>
<dbReference type="PANTHER" id="PTHR33875">
    <property type="entry name" value="OS09G0542200 PROTEIN"/>
    <property type="match status" value="1"/>
</dbReference>
<dbReference type="EMBL" id="LJQA01000689">
    <property type="protein sequence ID" value="KPW88417.1"/>
    <property type="molecule type" value="Genomic_DNA"/>
</dbReference>
<dbReference type="Proteomes" id="UP000050356">
    <property type="component" value="Unassembled WGS sequence"/>
</dbReference>
<comment type="caution">
    <text evidence="1">The sequence shown here is derived from an EMBL/GenBank/DDBJ whole genome shotgun (WGS) entry which is preliminary data.</text>
</comment>
<accession>A0A0P9MIH3</accession>
<dbReference type="SUPFAM" id="SSF52833">
    <property type="entry name" value="Thioredoxin-like"/>
    <property type="match status" value="1"/>
</dbReference>
<sequence>MTSRYHARRKANQPGAPCLSRANALREEREVFARTLLVTMLGAMQSARRVFCTTIDGSNTTMYSDVLSWGHGPRLFEVFLEPTCPFSVKAFFKLDELQAQAGEDKITVKIRLQSQPWHMFSGVIVRCILAAATLEGGKESAKAVMTAVASHREEFEFEHHASGPNMDATPNDIIARIERYSGLALADAFANPELEHAVKWHAKYARQNGIHVSPTFMIDGLVQPGLSSGDPVSKWVTEIG</sequence>
<evidence type="ECO:0000313" key="1">
    <source>
        <dbReference type="EMBL" id="KPW88417.1"/>
    </source>
</evidence>
<evidence type="ECO:0000313" key="2">
    <source>
        <dbReference type="Proteomes" id="UP000050356"/>
    </source>
</evidence>
<protein>
    <recommendedName>
        <fullName evidence="3">Thioredoxon-like super protein</fullName>
    </recommendedName>
</protein>
<dbReference type="AlphaFoldDB" id="A0A0P9MIH3"/>
<dbReference type="InterPro" id="IPR036249">
    <property type="entry name" value="Thioredoxin-like_sf"/>
</dbReference>
<organism evidence="1 2">
    <name type="scientific">Pseudomonas syringae pv. cerasicola</name>
    <dbReference type="NCBI Taxonomy" id="264451"/>
    <lineage>
        <taxon>Bacteria</taxon>
        <taxon>Pseudomonadati</taxon>
        <taxon>Pseudomonadota</taxon>
        <taxon>Gammaproteobacteria</taxon>
        <taxon>Pseudomonadales</taxon>
        <taxon>Pseudomonadaceae</taxon>
        <taxon>Pseudomonas</taxon>
        <taxon>Pseudomonas syringae</taxon>
    </lineage>
</organism>
<dbReference type="PANTHER" id="PTHR33875:SF2">
    <property type="entry name" value="ACR183CP"/>
    <property type="match status" value="1"/>
</dbReference>
<gene>
    <name evidence="1" type="ORF">ALO50_03775</name>
</gene>